<dbReference type="RefSeq" id="WP_145229793.1">
    <property type="nucleotide sequence ID" value="NZ_CP036343.1"/>
</dbReference>
<evidence type="ECO:0000256" key="2">
    <source>
        <dbReference type="SAM" id="MobiDB-lite"/>
    </source>
</evidence>
<dbReference type="GO" id="GO:0005886">
    <property type="term" value="C:plasma membrane"/>
    <property type="evidence" value="ECO:0007669"/>
    <property type="project" value="TreeGrafter"/>
</dbReference>
<evidence type="ECO:0000313" key="7">
    <source>
        <dbReference type="Proteomes" id="UP000316855"/>
    </source>
</evidence>
<feature type="region of interest" description="Disordered" evidence="2">
    <location>
        <begin position="318"/>
        <end position="360"/>
    </location>
</feature>
<reference evidence="6 7" key="1">
    <citation type="submission" date="2019-02" db="EMBL/GenBank/DDBJ databases">
        <title>Deep-cultivation of Planctomycetes and their phenomic and genomic characterization uncovers novel biology.</title>
        <authorList>
            <person name="Wiegand S."/>
            <person name="Jogler M."/>
            <person name="Boedeker C."/>
            <person name="Pinto D."/>
            <person name="Vollmers J."/>
            <person name="Rivas-Marin E."/>
            <person name="Kohn T."/>
            <person name="Peeters S.H."/>
            <person name="Heuer A."/>
            <person name="Rast P."/>
            <person name="Oberbeckmann S."/>
            <person name="Bunk B."/>
            <person name="Jeske O."/>
            <person name="Meyerdierks A."/>
            <person name="Storesund J.E."/>
            <person name="Kallscheuer N."/>
            <person name="Luecker S."/>
            <person name="Lage O.M."/>
            <person name="Pohl T."/>
            <person name="Merkel B.J."/>
            <person name="Hornburger P."/>
            <person name="Mueller R.-W."/>
            <person name="Bruemmer F."/>
            <person name="Labrenz M."/>
            <person name="Spormann A.M."/>
            <person name="Op den Camp H."/>
            <person name="Overmann J."/>
            <person name="Amann R."/>
            <person name="Jetten M.S.M."/>
            <person name="Mascher T."/>
            <person name="Medema M.H."/>
            <person name="Devos D.P."/>
            <person name="Kaster A.-K."/>
            <person name="Ovreas L."/>
            <person name="Rohde M."/>
            <person name="Galperin M.Y."/>
            <person name="Jogler C."/>
        </authorList>
    </citation>
    <scope>NUCLEOTIDE SEQUENCE [LARGE SCALE GENOMIC DNA]</scope>
    <source>
        <strain evidence="6 7">Pan161</strain>
    </source>
</reference>
<organism evidence="6 7">
    <name type="scientific">Gimesia algae</name>
    <dbReference type="NCBI Taxonomy" id="2527971"/>
    <lineage>
        <taxon>Bacteria</taxon>
        <taxon>Pseudomonadati</taxon>
        <taxon>Planctomycetota</taxon>
        <taxon>Planctomycetia</taxon>
        <taxon>Planctomycetales</taxon>
        <taxon>Planctomycetaceae</taxon>
        <taxon>Gimesia</taxon>
    </lineage>
</organism>
<dbReference type="Pfam" id="PF25917">
    <property type="entry name" value="BSH_RND"/>
    <property type="match status" value="1"/>
</dbReference>
<protein>
    <submittedName>
        <fullName evidence="6">Efflux pump periplasmic linker BepF</fullName>
    </submittedName>
</protein>
<dbReference type="Gene3D" id="2.40.30.170">
    <property type="match status" value="1"/>
</dbReference>
<comment type="similarity">
    <text evidence="1">Belongs to the membrane fusion protein (MFP) (TC 8.A.1) family.</text>
</comment>
<accession>A0A517VGX0</accession>
<feature type="signal peptide" evidence="3">
    <location>
        <begin position="1"/>
        <end position="22"/>
    </location>
</feature>
<feature type="domain" description="Multidrug resistance protein MdtA-like barrel-sandwich hybrid" evidence="4">
    <location>
        <begin position="65"/>
        <end position="187"/>
    </location>
</feature>
<dbReference type="Gene3D" id="2.40.50.100">
    <property type="match status" value="1"/>
</dbReference>
<dbReference type="InterPro" id="IPR058625">
    <property type="entry name" value="MdtA-like_BSH"/>
</dbReference>
<dbReference type="Gene3D" id="1.10.287.470">
    <property type="entry name" value="Helix hairpin bin"/>
    <property type="match status" value="1"/>
</dbReference>
<evidence type="ECO:0000259" key="4">
    <source>
        <dbReference type="Pfam" id="PF25917"/>
    </source>
</evidence>
<dbReference type="PANTHER" id="PTHR30158:SF23">
    <property type="entry name" value="MULTIDRUG RESISTANCE PROTEIN MEXA"/>
    <property type="match status" value="1"/>
</dbReference>
<evidence type="ECO:0000259" key="5">
    <source>
        <dbReference type="Pfam" id="PF25944"/>
    </source>
</evidence>
<dbReference type="NCBIfam" id="TIGR01730">
    <property type="entry name" value="RND_mfp"/>
    <property type="match status" value="1"/>
</dbReference>
<feature type="domain" description="Multidrug resistance protein MdtA-like beta-barrel" evidence="5">
    <location>
        <begin position="197"/>
        <end position="275"/>
    </location>
</feature>
<gene>
    <name evidence="6" type="primary">bepF_6</name>
    <name evidence="6" type="ORF">Pan161_39300</name>
</gene>
<keyword evidence="7" id="KW-1185">Reference proteome</keyword>
<dbReference type="GO" id="GO:0022857">
    <property type="term" value="F:transmembrane transporter activity"/>
    <property type="evidence" value="ECO:0007669"/>
    <property type="project" value="InterPro"/>
</dbReference>
<dbReference type="GO" id="GO:0030313">
    <property type="term" value="C:cell envelope"/>
    <property type="evidence" value="ECO:0007669"/>
    <property type="project" value="UniProtKB-SubCell"/>
</dbReference>
<dbReference type="AlphaFoldDB" id="A0A517VGX0"/>
<keyword evidence="3" id="KW-0732">Signal</keyword>
<dbReference type="Proteomes" id="UP000316855">
    <property type="component" value="Chromosome"/>
</dbReference>
<sequence precursor="true">MQLSPLSAISLMLLTLSLPACSKLEGHSAVEHHEEHPQHKIVVTSPMAKDVISTQQYVCQIHSYRHIEIRALENGYLEEIPVKEGQLVKQGSTMFTILPTLYQAKLNAEKAEVQLAQIEYDNTERLYRQNVVAKPEVALAKAKLAKVTANMQLTQAELDFATIKAPFEGIIDKQHHQQGSLISEGDILTTLSDNSVMWVYFNVPEARYLEYKADPNRDDIKVELQLADGSRFPQVGKIGAIEADFNNETGNISFRADFPNPNGLLRHGQTGNILLSRVIKDAIVIPQRATYEILAKKYAYVVGKDDLKEHMAKAENHTANHEAKGHAEHGEKHAAKNAEKHEVKHAEKHPGKHEGEHAGEHGIVHQREIVILKEQDDIFLVKEGLDVNDKIILEGIQQVRDGEQVKYEYLAPEKALAVENLKFAAE</sequence>
<dbReference type="EMBL" id="CP036343">
    <property type="protein sequence ID" value="QDT92263.1"/>
    <property type="molecule type" value="Genomic_DNA"/>
</dbReference>
<evidence type="ECO:0000313" key="6">
    <source>
        <dbReference type="EMBL" id="QDT92263.1"/>
    </source>
</evidence>
<dbReference type="InterPro" id="IPR006143">
    <property type="entry name" value="RND_pump_MFP"/>
</dbReference>
<dbReference type="KEGG" id="gax:Pan161_39300"/>
<evidence type="ECO:0000256" key="3">
    <source>
        <dbReference type="SAM" id="SignalP"/>
    </source>
</evidence>
<evidence type="ECO:0000256" key="1">
    <source>
        <dbReference type="ARBA" id="ARBA00009477"/>
    </source>
</evidence>
<dbReference type="PANTHER" id="PTHR30158">
    <property type="entry name" value="ACRA/E-RELATED COMPONENT OF DRUG EFFLUX TRANSPORTER"/>
    <property type="match status" value="1"/>
</dbReference>
<proteinExistence type="inferred from homology"/>
<dbReference type="OrthoDB" id="9816569at2"/>
<dbReference type="SUPFAM" id="SSF111369">
    <property type="entry name" value="HlyD-like secretion proteins"/>
    <property type="match status" value="1"/>
</dbReference>
<feature type="chain" id="PRO_5022149134" evidence="3">
    <location>
        <begin position="23"/>
        <end position="426"/>
    </location>
</feature>
<dbReference type="GO" id="GO:0046677">
    <property type="term" value="P:response to antibiotic"/>
    <property type="evidence" value="ECO:0007669"/>
    <property type="project" value="TreeGrafter"/>
</dbReference>
<dbReference type="Gene3D" id="2.40.420.20">
    <property type="match status" value="1"/>
</dbReference>
<dbReference type="Pfam" id="PF25944">
    <property type="entry name" value="Beta-barrel_RND"/>
    <property type="match status" value="1"/>
</dbReference>
<name>A0A517VGX0_9PLAN</name>
<dbReference type="InterPro" id="IPR058626">
    <property type="entry name" value="MdtA-like_b-barrel"/>
</dbReference>